<organism evidence="3 4">
    <name type="scientific">Nocardioides fonticola</name>
    <dbReference type="NCBI Taxonomy" id="450363"/>
    <lineage>
        <taxon>Bacteria</taxon>
        <taxon>Bacillati</taxon>
        <taxon>Actinomycetota</taxon>
        <taxon>Actinomycetes</taxon>
        <taxon>Propionibacteriales</taxon>
        <taxon>Nocardioidaceae</taxon>
        <taxon>Nocardioides</taxon>
    </lineage>
</organism>
<sequence>MGLLTPLAVRIGAIPWMPRLLPQIVWVDEHLQQWSGHRVSVLDLAGLPNLMLTVPGRKTGLPRATPLLCVPFEGDQLVAGSYFGGPKLPVWVINLRAAGTAEVRMGRRSWRVTAHEAAPGPERDRLWEAMIEVWPNYRLYEQKTDRLIPVFRLSPESPVAA</sequence>
<dbReference type="Gene3D" id="2.30.110.10">
    <property type="entry name" value="Electron Transport, Fmn-binding Protein, Chain A"/>
    <property type="match status" value="1"/>
</dbReference>
<dbReference type="NCBIfam" id="TIGR00026">
    <property type="entry name" value="hi_GC_TIGR00026"/>
    <property type="match status" value="1"/>
</dbReference>
<protein>
    <submittedName>
        <fullName evidence="3">Nitroreductase family deazaflavin-dependent oxidoreductase</fullName>
    </submittedName>
</protein>
<keyword evidence="4" id="KW-1185">Reference proteome</keyword>
<dbReference type="InterPro" id="IPR012349">
    <property type="entry name" value="Split_barrel_FMN-bd"/>
</dbReference>
<accession>A0ABP7XQZ8</accession>
<comment type="similarity">
    <text evidence="1">Belongs to the F420H(2)-dependent quinone reductase family.</text>
</comment>
<comment type="caution">
    <text evidence="3">The sequence shown here is derived from an EMBL/GenBank/DDBJ whole genome shotgun (WGS) entry which is preliminary data.</text>
</comment>
<evidence type="ECO:0000256" key="2">
    <source>
        <dbReference type="ARBA" id="ARBA00049106"/>
    </source>
</evidence>
<reference evidence="4" key="1">
    <citation type="journal article" date="2019" name="Int. J. Syst. Evol. Microbiol.">
        <title>The Global Catalogue of Microorganisms (GCM) 10K type strain sequencing project: providing services to taxonomists for standard genome sequencing and annotation.</title>
        <authorList>
            <consortium name="The Broad Institute Genomics Platform"/>
            <consortium name="The Broad Institute Genome Sequencing Center for Infectious Disease"/>
            <person name="Wu L."/>
            <person name="Ma J."/>
        </authorList>
    </citation>
    <scope>NUCLEOTIDE SEQUENCE [LARGE SCALE GENOMIC DNA]</scope>
    <source>
        <strain evidence="4">JCM 16703</strain>
    </source>
</reference>
<name>A0ABP7XQZ8_9ACTN</name>
<evidence type="ECO:0000256" key="1">
    <source>
        <dbReference type="ARBA" id="ARBA00008710"/>
    </source>
</evidence>
<evidence type="ECO:0000313" key="4">
    <source>
        <dbReference type="Proteomes" id="UP001501495"/>
    </source>
</evidence>
<dbReference type="InterPro" id="IPR004378">
    <property type="entry name" value="F420H2_quin_Rdtase"/>
</dbReference>
<dbReference type="Proteomes" id="UP001501495">
    <property type="component" value="Unassembled WGS sequence"/>
</dbReference>
<gene>
    <name evidence="3" type="ORF">GCM10022215_29020</name>
</gene>
<dbReference type="EMBL" id="BAAAZH010000021">
    <property type="protein sequence ID" value="GAA4122839.1"/>
    <property type="molecule type" value="Genomic_DNA"/>
</dbReference>
<dbReference type="Pfam" id="PF04075">
    <property type="entry name" value="F420H2_quin_red"/>
    <property type="match status" value="1"/>
</dbReference>
<comment type="catalytic activity">
    <reaction evidence="2">
        <text>oxidized coenzyme F420-(gamma-L-Glu)(n) + a quinol + H(+) = reduced coenzyme F420-(gamma-L-Glu)(n) + a quinone</text>
        <dbReference type="Rhea" id="RHEA:39663"/>
        <dbReference type="Rhea" id="RHEA-COMP:12939"/>
        <dbReference type="Rhea" id="RHEA-COMP:14378"/>
        <dbReference type="ChEBI" id="CHEBI:15378"/>
        <dbReference type="ChEBI" id="CHEBI:24646"/>
        <dbReference type="ChEBI" id="CHEBI:132124"/>
        <dbReference type="ChEBI" id="CHEBI:133980"/>
        <dbReference type="ChEBI" id="CHEBI:139511"/>
    </reaction>
</comment>
<evidence type="ECO:0000313" key="3">
    <source>
        <dbReference type="EMBL" id="GAA4122839.1"/>
    </source>
</evidence>
<proteinExistence type="inferred from homology"/>
<dbReference type="SUPFAM" id="SSF50475">
    <property type="entry name" value="FMN-binding split barrel"/>
    <property type="match status" value="1"/>
</dbReference>
<dbReference type="PANTHER" id="PTHR39428">
    <property type="entry name" value="F420H(2)-DEPENDENT QUINONE REDUCTASE RV1261C"/>
    <property type="match status" value="1"/>
</dbReference>
<dbReference type="PANTHER" id="PTHR39428:SF3">
    <property type="entry name" value="DEAZAFLAVIN-DEPENDENT NITROREDUCTASE"/>
    <property type="match status" value="1"/>
</dbReference>
<dbReference type="RefSeq" id="WP_344734168.1">
    <property type="nucleotide sequence ID" value="NZ_BAAAZH010000021.1"/>
</dbReference>